<name>A0AC61YCB7_9FLAO</name>
<keyword evidence="1" id="KW-0456">Lyase</keyword>
<dbReference type="EMBL" id="CABVMM010000009">
    <property type="protein sequence ID" value="VVV01070.1"/>
    <property type="molecule type" value="Genomic_DNA"/>
</dbReference>
<proteinExistence type="predicted"/>
<protein>
    <submittedName>
        <fullName evidence="1">Adenylate cyclase 2</fullName>
        <ecNumber evidence="1">4.6.1.1</ecNumber>
    </submittedName>
</protein>
<keyword evidence="2" id="KW-1185">Reference proteome</keyword>
<sequence>MENKIKIFLVDDQQIANFIMKKVISTLAIDCEVIAFDKPKEALSALSENKPHLIFLDLNMPLINGWQFLEYMQDDQETKVVILTSSIDPVDEKKSKEFPQVIHYETKPPSKEKIKAIISREIK</sequence>
<evidence type="ECO:0000313" key="2">
    <source>
        <dbReference type="Proteomes" id="UP000356253"/>
    </source>
</evidence>
<evidence type="ECO:0000313" key="1">
    <source>
        <dbReference type="EMBL" id="VVV01070.1"/>
    </source>
</evidence>
<comment type="caution">
    <text evidence="1">The sequence shown here is derived from an EMBL/GenBank/DDBJ whole genome shotgun (WGS) entry which is preliminary data.</text>
</comment>
<reference evidence="1" key="1">
    <citation type="submission" date="2019-09" db="EMBL/GenBank/DDBJ databases">
        <authorList>
            <person name="Rodrigo-Torres L."/>
            <person name="Arahal R. D."/>
            <person name="Lucena T."/>
        </authorList>
    </citation>
    <scope>NUCLEOTIDE SEQUENCE</scope>
    <source>
        <strain evidence="1">ISS653</strain>
    </source>
</reference>
<dbReference type="EC" id="4.6.1.1" evidence="1"/>
<gene>
    <name evidence="1" type="primary">cyaB</name>
    <name evidence="1" type="ORF">FVB9532_02348</name>
</gene>
<dbReference type="Proteomes" id="UP000356253">
    <property type="component" value="Unassembled WGS sequence"/>
</dbReference>
<accession>A0AC61YCB7</accession>
<organism evidence="1 2">
    <name type="scientific">Mesonia oceanica</name>
    <dbReference type="NCBI Taxonomy" id="2687242"/>
    <lineage>
        <taxon>Bacteria</taxon>
        <taxon>Pseudomonadati</taxon>
        <taxon>Bacteroidota</taxon>
        <taxon>Flavobacteriia</taxon>
        <taxon>Flavobacteriales</taxon>
        <taxon>Flavobacteriaceae</taxon>
        <taxon>Mesonia</taxon>
    </lineage>
</organism>